<evidence type="ECO:0000313" key="2">
    <source>
        <dbReference type="Proteomes" id="UP001066276"/>
    </source>
</evidence>
<name>A0AAV7MX18_PLEWA</name>
<dbReference type="EMBL" id="JANPWB010000013">
    <property type="protein sequence ID" value="KAJ1108261.1"/>
    <property type="molecule type" value="Genomic_DNA"/>
</dbReference>
<gene>
    <name evidence="1" type="ORF">NDU88_005641</name>
</gene>
<organism evidence="1 2">
    <name type="scientific">Pleurodeles waltl</name>
    <name type="common">Iberian ribbed newt</name>
    <dbReference type="NCBI Taxonomy" id="8319"/>
    <lineage>
        <taxon>Eukaryota</taxon>
        <taxon>Metazoa</taxon>
        <taxon>Chordata</taxon>
        <taxon>Craniata</taxon>
        <taxon>Vertebrata</taxon>
        <taxon>Euteleostomi</taxon>
        <taxon>Amphibia</taxon>
        <taxon>Batrachia</taxon>
        <taxon>Caudata</taxon>
        <taxon>Salamandroidea</taxon>
        <taxon>Salamandridae</taxon>
        <taxon>Pleurodelinae</taxon>
        <taxon>Pleurodeles</taxon>
    </lineage>
</organism>
<protein>
    <submittedName>
        <fullName evidence="1">Uncharacterized protein</fullName>
    </submittedName>
</protein>
<evidence type="ECO:0000313" key="1">
    <source>
        <dbReference type="EMBL" id="KAJ1108261.1"/>
    </source>
</evidence>
<comment type="caution">
    <text evidence="1">The sequence shown here is derived from an EMBL/GenBank/DDBJ whole genome shotgun (WGS) entry which is preliminary data.</text>
</comment>
<reference evidence="1" key="1">
    <citation type="journal article" date="2022" name="bioRxiv">
        <title>Sequencing and chromosome-scale assembly of the giantPleurodeles waltlgenome.</title>
        <authorList>
            <person name="Brown T."/>
            <person name="Elewa A."/>
            <person name="Iarovenko S."/>
            <person name="Subramanian E."/>
            <person name="Araus A.J."/>
            <person name="Petzold A."/>
            <person name="Susuki M."/>
            <person name="Suzuki K.-i.T."/>
            <person name="Hayashi T."/>
            <person name="Toyoda A."/>
            <person name="Oliveira C."/>
            <person name="Osipova E."/>
            <person name="Leigh N.D."/>
            <person name="Simon A."/>
            <person name="Yun M.H."/>
        </authorList>
    </citation>
    <scope>NUCLEOTIDE SEQUENCE</scope>
    <source>
        <strain evidence="1">20211129_DDA</strain>
        <tissue evidence="1">Liver</tissue>
    </source>
</reference>
<dbReference type="Proteomes" id="UP001066276">
    <property type="component" value="Chromosome 9"/>
</dbReference>
<sequence>MRPPTPPPTFQKEIMSIAGQFRQSQRLDPTLKNAWHLALSPDDPSAWHCRHGLRCVAGFTGEKMSAALEIRRKTAMQNMLGRVMEKFSLEVTESREPNHRSLPTHGIRGFRLCVASGLTLDHVIDFEWAGSGPAAAEYETLIGYDRR</sequence>
<dbReference type="AlphaFoldDB" id="A0AAV7MX18"/>
<keyword evidence="2" id="KW-1185">Reference proteome</keyword>
<accession>A0AAV7MX18</accession>
<proteinExistence type="predicted"/>